<reference evidence="2" key="1">
    <citation type="submission" date="2023-08" db="EMBL/GenBank/DDBJ databases">
        <title>Nitrogen cycling bacteria in agricultural field soils.</title>
        <authorList>
            <person name="Jang J."/>
        </authorList>
    </citation>
    <scope>NUCLEOTIDE SEQUENCE</scope>
    <source>
        <strain evidence="2">PS3-36</strain>
    </source>
</reference>
<proteinExistence type="predicted"/>
<gene>
    <name evidence="2" type="ORF">RCG21_14600</name>
</gene>
<evidence type="ECO:0000313" key="2">
    <source>
        <dbReference type="EMBL" id="MDQ6597576.1"/>
    </source>
</evidence>
<accession>A0AA90R7M5</accession>
<protein>
    <submittedName>
        <fullName evidence="2">Uncharacterized protein</fullName>
    </submittedName>
</protein>
<dbReference type="RefSeq" id="WP_308913319.1">
    <property type="nucleotide sequence ID" value="NZ_JAVGVR010000001.1"/>
</dbReference>
<feature type="region of interest" description="Disordered" evidence="1">
    <location>
        <begin position="42"/>
        <end position="64"/>
    </location>
</feature>
<organism evidence="2 3">
    <name type="scientific">Bacillus salipaludis</name>
    <dbReference type="NCBI Taxonomy" id="2547811"/>
    <lineage>
        <taxon>Bacteria</taxon>
        <taxon>Bacillati</taxon>
        <taxon>Bacillota</taxon>
        <taxon>Bacilli</taxon>
        <taxon>Bacillales</taxon>
        <taxon>Bacillaceae</taxon>
        <taxon>Bacillus</taxon>
    </lineage>
</organism>
<evidence type="ECO:0000313" key="3">
    <source>
        <dbReference type="Proteomes" id="UP001178888"/>
    </source>
</evidence>
<evidence type="ECO:0000256" key="1">
    <source>
        <dbReference type="SAM" id="MobiDB-lite"/>
    </source>
</evidence>
<dbReference type="AlphaFoldDB" id="A0AA90R7M5"/>
<feature type="compositionally biased region" description="Polar residues" evidence="1">
    <location>
        <begin position="43"/>
        <end position="57"/>
    </location>
</feature>
<dbReference type="EMBL" id="JAVGVR010000001">
    <property type="protein sequence ID" value="MDQ6597576.1"/>
    <property type="molecule type" value="Genomic_DNA"/>
</dbReference>
<sequence>MKQENSGGVWHHPNFLYLFKEKALLKDNVDFKPTLIGAEGTKTPRTACTWSGNQQPGLTEPRNK</sequence>
<keyword evidence="3" id="KW-1185">Reference proteome</keyword>
<name>A0AA90R7M5_9BACI</name>
<dbReference type="Proteomes" id="UP001178888">
    <property type="component" value="Unassembled WGS sequence"/>
</dbReference>
<comment type="caution">
    <text evidence="2">The sequence shown here is derived from an EMBL/GenBank/DDBJ whole genome shotgun (WGS) entry which is preliminary data.</text>
</comment>